<dbReference type="EMBL" id="JAJEQN010000001">
    <property type="protein sequence ID" value="MCC2220117.1"/>
    <property type="molecule type" value="Genomic_DNA"/>
</dbReference>
<dbReference type="AlphaFoldDB" id="A0AAE3E102"/>
<dbReference type="PROSITE" id="PS00090">
    <property type="entry name" value="NITROGENASE_1_2"/>
    <property type="match status" value="1"/>
</dbReference>
<organism evidence="3 4">
    <name type="scientific">Anthropogastromicrobium aceti</name>
    <dbReference type="NCBI Taxonomy" id="2981768"/>
    <lineage>
        <taxon>Bacteria</taxon>
        <taxon>Bacillati</taxon>
        <taxon>Bacillota</taxon>
        <taxon>Clostridia</taxon>
        <taxon>Lachnospirales</taxon>
        <taxon>Lachnospiraceae</taxon>
        <taxon>Anthropogastromicrobium</taxon>
    </lineage>
</organism>
<dbReference type="GO" id="GO:0016163">
    <property type="term" value="F:nitrogenase activity"/>
    <property type="evidence" value="ECO:0007669"/>
    <property type="project" value="InterPro"/>
</dbReference>
<comment type="caution">
    <text evidence="3">The sequence shown here is derived from an EMBL/GenBank/DDBJ whole genome shotgun (WGS) entry which is preliminary data.</text>
</comment>
<dbReference type="RefSeq" id="WP_308730812.1">
    <property type="nucleotide sequence ID" value="NZ_JAJEQN010000001.1"/>
</dbReference>
<evidence type="ECO:0000313" key="3">
    <source>
        <dbReference type="EMBL" id="MCC2220117.1"/>
    </source>
</evidence>
<gene>
    <name evidence="3" type="ORF">LKD48_00440</name>
</gene>
<name>A0AAE3E102_9FIRM</name>
<dbReference type="InterPro" id="IPR000510">
    <property type="entry name" value="Nase/OxRdtase_comp1"/>
</dbReference>
<proteinExistence type="predicted"/>
<keyword evidence="1" id="KW-0535">Nitrogen fixation</keyword>
<dbReference type="CDD" id="cd00316">
    <property type="entry name" value="Oxidoreductase_nitrogenase"/>
    <property type="match status" value="1"/>
</dbReference>
<dbReference type="Pfam" id="PF00148">
    <property type="entry name" value="Oxidored_nitro"/>
    <property type="match status" value="1"/>
</dbReference>
<evidence type="ECO:0000313" key="4">
    <source>
        <dbReference type="Proteomes" id="UP001198200"/>
    </source>
</evidence>
<evidence type="ECO:0000259" key="2">
    <source>
        <dbReference type="Pfam" id="PF00148"/>
    </source>
</evidence>
<dbReference type="InterPro" id="IPR049939">
    <property type="entry name" value="NifE-like"/>
</dbReference>
<evidence type="ECO:0000256" key="1">
    <source>
        <dbReference type="ARBA" id="ARBA00023231"/>
    </source>
</evidence>
<dbReference type="PANTHER" id="PTHR42956">
    <property type="entry name" value="NITROGENASE IRON-MOLYBDENUM COFACTOR BIOSYNTHESIS PROTEIN NIFE"/>
    <property type="match status" value="1"/>
</dbReference>
<dbReference type="Gene3D" id="3.40.50.12380">
    <property type="entry name" value="Nitrogenase MoFe cofactor biosynthesis protein NifE, C-terminal"/>
    <property type="match status" value="1"/>
</dbReference>
<accession>A0AAE3E102</accession>
<protein>
    <submittedName>
        <fullName evidence="3">Nitrogenase component 1</fullName>
    </submittedName>
</protein>
<reference evidence="3 4" key="1">
    <citation type="submission" date="2021-10" db="EMBL/GenBank/DDBJ databases">
        <title>Anaerobic single-cell dispensing facilitates the cultivation of human gut bacteria.</title>
        <authorList>
            <person name="Afrizal A."/>
        </authorList>
    </citation>
    <scope>NUCLEOTIDE SEQUENCE [LARGE SCALE GENOMIC DNA]</scope>
    <source>
        <strain evidence="3 4">CLA-AA-H224</strain>
    </source>
</reference>
<sequence>MEKNMGLNGEKMLQNLKRLSQVDKMKQVEPLSYALFPGYHCPLMGAMLTIRAIKDSVMLVLGPDECAYYTKMATSGNGSMSADGCQIVSVVLEQHDVTFGCQEKLEEAMKELNEEYHPKAVFIVTTCVPEITGDDVESMADLFSDQYGFPVMVVHAENFKTDDHLPGIEHTLEVCCEMMQPQEKTNCVNVLGLRLGDFTKTEVYRVLKEQSIPIGMQLPGNSSVEEIETAPQAAVNLVVHPVGISLAKKMKKKFGTPYVVFERYSDPDRIYHAYKELFEILEKQMPEKLSDWHQKAKERTENAKPILKGKTYFSGNTALCNYELHSFLTSLGMEPLLLQISDLTAQDEQWRKEILTHCDPYVTRAANIGPLQYLYPVLKPQFNIGAGNAKEMKKSGTQMIRMMQAYNVLGFEVNEMVVNAFVQAQKGGMK</sequence>
<dbReference type="InterPro" id="IPR000318">
    <property type="entry name" value="Nase_comp1_CS"/>
</dbReference>
<feature type="domain" description="Nitrogenase/oxidoreductase component 1" evidence="2">
    <location>
        <begin position="41"/>
        <end position="402"/>
    </location>
</feature>
<dbReference type="PANTHER" id="PTHR42956:SF1">
    <property type="entry name" value="NITROGENASE IRON-MOLYBDENUM COFACTOR BIOSYNTHESIS PROTEIN NIFE"/>
    <property type="match status" value="1"/>
</dbReference>
<dbReference type="SUPFAM" id="SSF53807">
    <property type="entry name" value="Helical backbone' metal receptor"/>
    <property type="match status" value="1"/>
</dbReference>
<dbReference type="Proteomes" id="UP001198200">
    <property type="component" value="Unassembled WGS sequence"/>
</dbReference>
<keyword evidence="4" id="KW-1185">Reference proteome</keyword>
<dbReference type="Gene3D" id="3.40.50.1980">
    <property type="entry name" value="Nitrogenase molybdenum iron protein domain"/>
    <property type="match status" value="1"/>
</dbReference>